<sequence length="361" mass="37886">MRYVTVDDVDHLALGASFLASGGGGDPFLPLQMLRCALEKHGPVQLVDADAMNPEAALLPVAIGGSPSAVVEAFPGSPEIALLREIVEKHLGRVCEAVLPIQTGPVNGLFPIVVAAELGLPCIDSDLMARCFPALEMSFLTLAGFPLSPIFMVGAMGAYSIMQAGGDHTGSKLLRATLTEMGMVAVTSAYQVTARDCREHGAFRSLSRIVDLGKLVHAMESGEFMDLDRTLDACGGLVIFEGTVVEVIHEVTSGIPRGVVTVLGDDVSGIGSIDVLRIDQQSENLIASINGVPISTVPDIITVLDGETGTVVPITSLSRGQHIRVVALPGDPRWHTPHAATLVGPRAFGFDIDPVSVGFRP</sequence>
<name>A0ABU4C2N4_RHOGO</name>
<evidence type="ECO:0000259" key="2">
    <source>
        <dbReference type="Pfam" id="PF20906"/>
    </source>
</evidence>
<reference evidence="3 4" key="1">
    <citation type="submission" date="2023-10" db="EMBL/GenBank/DDBJ databases">
        <title>Development of a sustainable strategy for remediation of hydrocarbon-contaminated territories based on the waste exchange concept.</title>
        <authorList>
            <person name="Krivoruchko A."/>
        </authorList>
    </citation>
    <scope>NUCLEOTIDE SEQUENCE [LARGE SCALE GENOMIC DNA]</scope>
    <source>
        <strain evidence="3 4">IEGM 1203</strain>
    </source>
</reference>
<dbReference type="SUPFAM" id="SSF160991">
    <property type="entry name" value="CV3147-like"/>
    <property type="match status" value="1"/>
</dbReference>
<dbReference type="EMBL" id="JAWLKB010000021">
    <property type="protein sequence ID" value="MDV6270648.1"/>
    <property type="molecule type" value="Genomic_DNA"/>
</dbReference>
<dbReference type="InterPro" id="IPR048350">
    <property type="entry name" value="S-Me-THD-like_C"/>
</dbReference>
<keyword evidence="4" id="KW-1185">Reference proteome</keyword>
<dbReference type="Pfam" id="PF20906">
    <property type="entry name" value="S-Me-THD_C"/>
    <property type="match status" value="1"/>
</dbReference>
<dbReference type="Pfam" id="PF06032">
    <property type="entry name" value="S-Me-THD_N"/>
    <property type="match status" value="1"/>
</dbReference>
<feature type="domain" description="S-Me-THD-like C-terminal" evidence="2">
    <location>
        <begin position="171"/>
        <end position="356"/>
    </location>
</feature>
<proteinExistence type="predicted"/>
<dbReference type="Gene3D" id="3.40.1610.10">
    <property type="entry name" value="CV3147-like domain"/>
    <property type="match status" value="1"/>
</dbReference>
<dbReference type="InterPro" id="IPR010318">
    <property type="entry name" value="S-Me-THD_N"/>
</dbReference>
<dbReference type="RefSeq" id="WP_317545105.1">
    <property type="nucleotide sequence ID" value="NZ_JAWLKB010000021.1"/>
</dbReference>
<evidence type="ECO:0000313" key="4">
    <source>
        <dbReference type="Proteomes" id="UP001185927"/>
    </source>
</evidence>
<protein>
    <submittedName>
        <fullName evidence="3">DUF917 domain-containing protein</fullName>
    </submittedName>
</protein>
<organism evidence="3 4">
    <name type="scientific">Rhodococcus globerulus</name>
    <dbReference type="NCBI Taxonomy" id="33008"/>
    <lineage>
        <taxon>Bacteria</taxon>
        <taxon>Bacillati</taxon>
        <taxon>Actinomycetota</taxon>
        <taxon>Actinomycetes</taxon>
        <taxon>Mycobacteriales</taxon>
        <taxon>Nocardiaceae</taxon>
        <taxon>Rhodococcus</taxon>
    </lineage>
</organism>
<accession>A0ABU4C2N4</accession>
<evidence type="ECO:0000259" key="1">
    <source>
        <dbReference type="Pfam" id="PF06032"/>
    </source>
</evidence>
<dbReference type="Proteomes" id="UP001185927">
    <property type="component" value="Unassembled WGS sequence"/>
</dbReference>
<comment type="caution">
    <text evidence="3">The sequence shown here is derived from an EMBL/GenBank/DDBJ whole genome shotgun (WGS) entry which is preliminary data.</text>
</comment>
<evidence type="ECO:0000313" key="3">
    <source>
        <dbReference type="EMBL" id="MDV6270648.1"/>
    </source>
</evidence>
<feature type="domain" description="S-Me-THD N-terminal" evidence="1">
    <location>
        <begin position="7"/>
        <end position="163"/>
    </location>
</feature>
<dbReference type="InterPro" id="IPR024071">
    <property type="entry name" value="S-Me-THD_C_sf"/>
</dbReference>
<dbReference type="Gene3D" id="2.40.390.10">
    <property type="entry name" value="CV3147-like"/>
    <property type="match status" value="1"/>
</dbReference>
<dbReference type="InterPro" id="IPR027479">
    <property type="entry name" value="S-Me-THD_N_sf"/>
</dbReference>
<gene>
    <name evidence="3" type="ORF">R3Q16_28865</name>
</gene>